<dbReference type="PANTHER" id="PTHR43586">
    <property type="entry name" value="CYSTEINE DESULFURASE"/>
    <property type="match status" value="1"/>
</dbReference>
<evidence type="ECO:0000313" key="3">
    <source>
        <dbReference type="EMBL" id="MBD2704331.1"/>
    </source>
</evidence>
<sequence>MSTSSNVPLSPQNHLFRLPDGMHYLNCATRAPLSLAVEQSGNEALTKQTNPFGLRPDDFFSGAVIVRKLFSELIQNPDPERIAVIPSVSYGMAVIARNLVRKPGIQNGQKIVLVGGEFPSDVYAWDRVHSELGLTVVTVDMPDQFPIGPAWNERLLETIDEETALVVVPPAHWMYGIRFDVEAIGQKARQVGAWLVIDGTQSIGALPFDLSAVQPDALICAGYKWLMGPYSLGLAYYGPAFDDGIPLEESWMNRIDSDQFHRLMDYQHTYRPKAYRYNVGEHTHFLQMPMLQAALTQLLDWQPIRIQRYVQQLMAESWPILEQFGYRVEPENGSRGRCHHLVGLWLPQNVDPISIQQALLRENVSVSARANVLRIAPHVYNTSEDVNALVRVLSGIGHGGKGMG</sequence>
<dbReference type="GO" id="GO:0008483">
    <property type="term" value="F:transaminase activity"/>
    <property type="evidence" value="ECO:0007669"/>
    <property type="project" value="UniProtKB-KW"/>
</dbReference>
<dbReference type="Gene3D" id="3.40.640.10">
    <property type="entry name" value="Type I PLP-dependent aspartate aminotransferase-like (Major domain)"/>
    <property type="match status" value="1"/>
</dbReference>
<dbReference type="InterPro" id="IPR000192">
    <property type="entry name" value="Aminotrans_V_dom"/>
</dbReference>
<keyword evidence="3" id="KW-0032">Aminotransferase</keyword>
<dbReference type="AlphaFoldDB" id="A0A926Y5C6"/>
<comment type="caution">
    <text evidence="3">The sequence shown here is derived from an EMBL/GenBank/DDBJ whole genome shotgun (WGS) entry which is preliminary data.</text>
</comment>
<protein>
    <submittedName>
        <fullName evidence="3">Aminotransferase class V-fold PLP-dependent enzyme</fullName>
    </submittedName>
</protein>
<dbReference type="Proteomes" id="UP000598820">
    <property type="component" value="Unassembled WGS sequence"/>
</dbReference>
<dbReference type="InterPro" id="IPR015421">
    <property type="entry name" value="PyrdxlP-dep_Trfase_major"/>
</dbReference>
<accession>A0A926Y5C6</accession>
<dbReference type="InterPro" id="IPR015422">
    <property type="entry name" value="PyrdxlP-dep_Trfase_small"/>
</dbReference>
<gene>
    <name evidence="3" type="ORF">IC229_27050</name>
</gene>
<dbReference type="SUPFAM" id="SSF53383">
    <property type="entry name" value="PLP-dependent transferases"/>
    <property type="match status" value="1"/>
</dbReference>
<dbReference type="EMBL" id="JACWZY010000030">
    <property type="protein sequence ID" value="MBD2704331.1"/>
    <property type="molecule type" value="Genomic_DNA"/>
</dbReference>
<dbReference type="InterPro" id="IPR015424">
    <property type="entry name" value="PyrdxlP-dep_Trfase"/>
</dbReference>
<keyword evidence="3" id="KW-0808">Transferase</keyword>
<evidence type="ECO:0000256" key="1">
    <source>
        <dbReference type="ARBA" id="ARBA00022898"/>
    </source>
</evidence>
<proteinExistence type="predicted"/>
<feature type="domain" description="Aminotransferase class V" evidence="2">
    <location>
        <begin position="66"/>
        <end position="389"/>
    </location>
</feature>
<dbReference type="Gene3D" id="3.90.1150.10">
    <property type="entry name" value="Aspartate Aminotransferase, domain 1"/>
    <property type="match status" value="1"/>
</dbReference>
<evidence type="ECO:0000259" key="2">
    <source>
        <dbReference type="Pfam" id="PF00266"/>
    </source>
</evidence>
<name>A0A926Y5C6_9BACT</name>
<dbReference type="PANTHER" id="PTHR43586:SF15">
    <property type="entry name" value="BLR3095 PROTEIN"/>
    <property type="match status" value="1"/>
</dbReference>
<keyword evidence="4" id="KW-1185">Reference proteome</keyword>
<organism evidence="3 4">
    <name type="scientific">Spirosoma profusum</name>
    <dbReference type="NCBI Taxonomy" id="2771354"/>
    <lineage>
        <taxon>Bacteria</taxon>
        <taxon>Pseudomonadati</taxon>
        <taxon>Bacteroidota</taxon>
        <taxon>Cytophagia</taxon>
        <taxon>Cytophagales</taxon>
        <taxon>Cytophagaceae</taxon>
        <taxon>Spirosoma</taxon>
    </lineage>
</organism>
<dbReference type="Pfam" id="PF00266">
    <property type="entry name" value="Aminotran_5"/>
    <property type="match status" value="1"/>
</dbReference>
<evidence type="ECO:0000313" key="4">
    <source>
        <dbReference type="Proteomes" id="UP000598820"/>
    </source>
</evidence>
<reference evidence="3" key="1">
    <citation type="submission" date="2020-09" db="EMBL/GenBank/DDBJ databases">
        <authorList>
            <person name="Kim M.K."/>
        </authorList>
    </citation>
    <scope>NUCLEOTIDE SEQUENCE</scope>
    <source>
        <strain evidence="3">BT702</strain>
    </source>
</reference>
<dbReference type="RefSeq" id="WP_190890811.1">
    <property type="nucleotide sequence ID" value="NZ_JACWZY010000030.1"/>
</dbReference>
<keyword evidence="1" id="KW-0663">Pyridoxal phosphate</keyword>